<feature type="transmembrane region" description="Helical" evidence="7">
    <location>
        <begin position="237"/>
        <end position="257"/>
    </location>
</feature>
<feature type="transmembrane region" description="Helical" evidence="7">
    <location>
        <begin position="263"/>
        <end position="284"/>
    </location>
</feature>
<evidence type="ECO:0000256" key="4">
    <source>
        <dbReference type="ARBA" id="ARBA00022692"/>
    </source>
</evidence>
<evidence type="ECO:0000313" key="9">
    <source>
        <dbReference type="EMBL" id="TFY63546.1"/>
    </source>
</evidence>
<dbReference type="OrthoDB" id="413079at2759"/>
<dbReference type="GO" id="GO:0016020">
    <property type="term" value="C:membrane"/>
    <property type="evidence" value="ECO:0007669"/>
    <property type="project" value="TreeGrafter"/>
</dbReference>
<comment type="subcellular location">
    <subcellularLocation>
        <location evidence="1">Endomembrane system</location>
        <topology evidence="1">Multi-pass membrane protein</topology>
    </subcellularLocation>
</comment>
<proteinExistence type="inferred from homology"/>
<feature type="transmembrane region" description="Helical" evidence="7">
    <location>
        <begin position="104"/>
        <end position="123"/>
    </location>
</feature>
<reference evidence="9 10" key="1">
    <citation type="submission" date="2019-02" db="EMBL/GenBank/DDBJ databases">
        <title>Genome sequencing of the rare red list fungi Dentipellis fragilis.</title>
        <authorList>
            <person name="Buettner E."/>
            <person name="Kellner H."/>
        </authorList>
    </citation>
    <scope>NUCLEOTIDE SEQUENCE [LARGE SCALE GENOMIC DNA]</scope>
    <source>
        <strain evidence="9 10">DSM 105465</strain>
    </source>
</reference>
<feature type="transmembrane region" description="Helical" evidence="7">
    <location>
        <begin position="173"/>
        <end position="191"/>
    </location>
</feature>
<dbReference type="SUPFAM" id="SSF103473">
    <property type="entry name" value="MFS general substrate transporter"/>
    <property type="match status" value="1"/>
</dbReference>
<evidence type="ECO:0000256" key="2">
    <source>
        <dbReference type="ARBA" id="ARBA00008335"/>
    </source>
</evidence>
<evidence type="ECO:0000259" key="8">
    <source>
        <dbReference type="PROSITE" id="PS50850"/>
    </source>
</evidence>
<dbReference type="PANTHER" id="PTHR23514:SF3">
    <property type="entry name" value="BYPASS OF STOP CODON PROTEIN 6"/>
    <property type="match status" value="1"/>
</dbReference>
<keyword evidence="10" id="KW-1185">Reference proteome</keyword>
<keyword evidence="3" id="KW-0813">Transport</keyword>
<comment type="similarity">
    <text evidence="2">Belongs to the major facilitator superfamily.</text>
</comment>
<comment type="caution">
    <text evidence="9">The sequence shown here is derived from an EMBL/GenBank/DDBJ whole genome shotgun (WGS) entry which is preliminary data.</text>
</comment>
<dbReference type="InterPro" id="IPR051788">
    <property type="entry name" value="MFS_Transporter"/>
</dbReference>
<dbReference type="Gene3D" id="1.20.1250.20">
    <property type="entry name" value="MFS general substrate transporter like domains"/>
    <property type="match status" value="1"/>
</dbReference>
<sequence>MASSSAAMLAPDTGTDVLKTPTTDIVDDLPALNPRRDLTENAQPRTTWFLSDALSNCLRRDDTSDEGIQLPERVQHRLDSAHTPVPVVRVHQVTSRDSSRDHSLLLANVQFAALCWTQFLAGWNDGSTGPLLPRIQVVYNVGFAVVSLIFLVNSVGYVTGSLLNIVLTDRLGFGKTIVLGVSSLLIGYSLQAPAPPFPVFVIGFFINGFGIALQGAQSSGYVANYKGRFDPAARMGFLHASYGAGALFAPLVSTQFAQFHRWSFYYMISLALALTNSLFLSAVFKFKRQEECLEQIGLGQEDDGMSRNEGNKYRQIFRLKAVHLLAFFSLVYVGTEVTIGGWIVTFIIQVRGGGPSSGYISTGFFAGITVGRAALLWLNRKLGERTAIFLYVILAIGLELIIWLVPSFIGSAVSIALVGVLLGPIYPVAMNMARRILPSSLLTGCIGWIAGFGQTGSAILPFMTGAIASKAGISSLQPLLVGMMAMMVVLWAFVPKARPHSD</sequence>
<keyword evidence="6 7" id="KW-0472">Membrane</keyword>
<dbReference type="PROSITE" id="PS50850">
    <property type="entry name" value="MFS"/>
    <property type="match status" value="1"/>
</dbReference>
<dbReference type="AlphaFoldDB" id="A0A4Y9YLW2"/>
<dbReference type="STRING" id="205917.A0A4Y9YLW2"/>
<dbReference type="InterPro" id="IPR011701">
    <property type="entry name" value="MFS"/>
</dbReference>
<organism evidence="9 10">
    <name type="scientific">Dentipellis fragilis</name>
    <dbReference type="NCBI Taxonomy" id="205917"/>
    <lineage>
        <taxon>Eukaryota</taxon>
        <taxon>Fungi</taxon>
        <taxon>Dikarya</taxon>
        <taxon>Basidiomycota</taxon>
        <taxon>Agaricomycotina</taxon>
        <taxon>Agaricomycetes</taxon>
        <taxon>Russulales</taxon>
        <taxon>Hericiaceae</taxon>
        <taxon>Dentipellis</taxon>
    </lineage>
</organism>
<evidence type="ECO:0000313" key="10">
    <source>
        <dbReference type="Proteomes" id="UP000298327"/>
    </source>
</evidence>
<name>A0A4Y9YLW2_9AGAM</name>
<protein>
    <recommendedName>
        <fullName evidence="8">Major facilitator superfamily (MFS) profile domain-containing protein</fullName>
    </recommendedName>
</protein>
<keyword evidence="4 7" id="KW-0812">Transmembrane</keyword>
<keyword evidence="5 7" id="KW-1133">Transmembrane helix</keyword>
<feature type="domain" description="Major facilitator superfamily (MFS) profile" evidence="8">
    <location>
        <begin position="110"/>
        <end position="498"/>
    </location>
</feature>
<feature type="transmembrane region" description="Helical" evidence="7">
    <location>
        <begin position="143"/>
        <end position="166"/>
    </location>
</feature>
<accession>A0A4Y9YLW2</accession>
<feature type="transmembrane region" description="Helical" evidence="7">
    <location>
        <begin position="475"/>
        <end position="494"/>
    </location>
</feature>
<dbReference type="Pfam" id="PF07690">
    <property type="entry name" value="MFS_1"/>
    <property type="match status" value="1"/>
</dbReference>
<dbReference type="InterPro" id="IPR036259">
    <property type="entry name" value="MFS_trans_sf"/>
</dbReference>
<feature type="transmembrane region" description="Helical" evidence="7">
    <location>
        <begin position="387"/>
        <end position="405"/>
    </location>
</feature>
<evidence type="ECO:0000256" key="5">
    <source>
        <dbReference type="ARBA" id="ARBA00022989"/>
    </source>
</evidence>
<feature type="transmembrane region" description="Helical" evidence="7">
    <location>
        <begin position="411"/>
        <end position="429"/>
    </location>
</feature>
<evidence type="ECO:0000256" key="3">
    <source>
        <dbReference type="ARBA" id="ARBA00022448"/>
    </source>
</evidence>
<dbReference type="PANTHER" id="PTHR23514">
    <property type="entry name" value="BYPASS OF STOP CODON PROTEIN 6"/>
    <property type="match status" value="1"/>
</dbReference>
<gene>
    <name evidence="9" type="ORF">EVG20_g6271</name>
</gene>
<dbReference type="Proteomes" id="UP000298327">
    <property type="component" value="Unassembled WGS sequence"/>
</dbReference>
<dbReference type="GO" id="GO:0012505">
    <property type="term" value="C:endomembrane system"/>
    <property type="evidence" value="ECO:0007669"/>
    <property type="project" value="UniProtKB-SubCell"/>
</dbReference>
<feature type="transmembrane region" description="Helical" evidence="7">
    <location>
        <begin position="197"/>
        <end position="216"/>
    </location>
</feature>
<dbReference type="GO" id="GO:0022857">
    <property type="term" value="F:transmembrane transporter activity"/>
    <property type="evidence" value="ECO:0007669"/>
    <property type="project" value="InterPro"/>
</dbReference>
<feature type="transmembrane region" description="Helical" evidence="7">
    <location>
        <begin position="441"/>
        <end position="463"/>
    </location>
</feature>
<dbReference type="EMBL" id="SEOQ01000411">
    <property type="protein sequence ID" value="TFY63546.1"/>
    <property type="molecule type" value="Genomic_DNA"/>
</dbReference>
<feature type="transmembrane region" description="Helical" evidence="7">
    <location>
        <begin position="359"/>
        <end position="378"/>
    </location>
</feature>
<evidence type="ECO:0000256" key="1">
    <source>
        <dbReference type="ARBA" id="ARBA00004127"/>
    </source>
</evidence>
<evidence type="ECO:0000256" key="7">
    <source>
        <dbReference type="SAM" id="Phobius"/>
    </source>
</evidence>
<dbReference type="FunFam" id="1.20.1250.20:FF:000286">
    <property type="entry name" value="MFS efflux transporter"/>
    <property type="match status" value="1"/>
</dbReference>
<dbReference type="InterPro" id="IPR020846">
    <property type="entry name" value="MFS_dom"/>
</dbReference>
<feature type="transmembrane region" description="Helical" evidence="7">
    <location>
        <begin position="322"/>
        <end position="347"/>
    </location>
</feature>
<evidence type="ECO:0000256" key="6">
    <source>
        <dbReference type="ARBA" id="ARBA00023136"/>
    </source>
</evidence>